<dbReference type="OrthoDB" id="9776669at2"/>
<dbReference type="SUPFAM" id="SSF53850">
    <property type="entry name" value="Periplasmic binding protein-like II"/>
    <property type="match status" value="1"/>
</dbReference>
<evidence type="ECO:0000313" key="2">
    <source>
        <dbReference type="Proteomes" id="UP000243739"/>
    </source>
</evidence>
<dbReference type="PANTHER" id="PTHR42941:SF1">
    <property type="entry name" value="SLL1037 PROTEIN"/>
    <property type="match status" value="1"/>
</dbReference>
<dbReference type="PANTHER" id="PTHR42941">
    <property type="entry name" value="SLL1037 PROTEIN"/>
    <property type="match status" value="1"/>
</dbReference>
<dbReference type="EMBL" id="MIJF01000078">
    <property type="protein sequence ID" value="OEF96902.1"/>
    <property type="molecule type" value="Genomic_DNA"/>
</dbReference>
<proteinExistence type="predicted"/>
<name>A0A1D2YS96_9BACI</name>
<dbReference type="Gene3D" id="3.40.190.10">
    <property type="entry name" value="Periplasmic binding protein-like II"/>
    <property type="match status" value="2"/>
</dbReference>
<dbReference type="AlphaFoldDB" id="A0A1D2YS96"/>
<dbReference type="CDD" id="cd13567">
    <property type="entry name" value="PBP2_TtGluBP"/>
    <property type="match status" value="1"/>
</dbReference>
<sequence length="326" mass="34660">MKKKFISLFILFLVFSVISVGCSLNTSSENEGVTRYLMATGGTGGTYYPLGGAIAETWNKYIDGLNVTVQSTGASVENIRLIASGETELAMAMNGPAIAAHNGTGPFEGNKVEFAAVGVIYPEVMQVVAPKDSGIKTIEDLRGKRVSIGPAGSGTAAAALNILKAYGIDPDKDIQKFQDTFSDAASKLKDGLLDAAFAVLAVPAANVIDITTSTPITIVNIEGKGLEKLLALDPTFSPYEIPAGTYKGQDEVGFTVSQWAVLYVSKDLPEDLVYQMTKVMYERKDEIANAHARGNQISIDNAIKGIAPVPLHPGAEKYYKEIGILD</sequence>
<dbReference type="PROSITE" id="PS51257">
    <property type="entry name" value="PROKAR_LIPOPROTEIN"/>
    <property type="match status" value="1"/>
</dbReference>
<dbReference type="Proteomes" id="UP000243739">
    <property type="component" value="Unassembled WGS sequence"/>
</dbReference>
<dbReference type="STRING" id="337097.BHF71_04020"/>
<evidence type="ECO:0008006" key="3">
    <source>
        <dbReference type="Google" id="ProtNLM"/>
    </source>
</evidence>
<organism evidence="1 2">
    <name type="scientific">Vulcanibacillus modesticaldus</name>
    <dbReference type="NCBI Taxonomy" id="337097"/>
    <lineage>
        <taxon>Bacteria</taxon>
        <taxon>Bacillati</taxon>
        <taxon>Bacillota</taxon>
        <taxon>Bacilli</taxon>
        <taxon>Bacillales</taxon>
        <taxon>Bacillaceae</taxon>
        <taxon>Vulcanibacillus</taxon>
    </lineage>
</organism>
<dbReference type="RefSeq" id="WP_069657535.1">
    <property type="nucleotide sequence ID" value="NZ_MIJF01000078.1"/>
</dbReference>
<comment type="caution">
    <text evidence="1">The sequence shown here is derived from an EMBL/GenBank/DDBJ whole genome shotgun (WGS) entry which is preliminary data.</text>
</comment>
<dbReference type="Pfam" id="PF16868">
    <property type="entry name" value="NMT1_3"/>
    <property type="match status" value="1"/>
</dbReference>
<gene>
    <name evidence="1" type="ORF">BHF71_04020</name>
</gene>
<protein>
    <recommendedName>
        <fullName evidence="3">C4-dicarboxylate ABC transporter substrate-binding protein</fullName>
    </recommendedName>
</protein>
<keyword evidence="2" id="KW-1185">Reference proteome</keyword>
<dbReference type="NCBIfam" id="TIGR02122">
    <property type="entry name" value="TRAP_TAXI"/>
    <property type="match status" value="1"/>
</dbReference>
<dbReference type="InterPro" id="IPR011852">
    <property type="entry name" value="TRAP_TAXI"/>
</dbReference>
<accession>A0A1D2YS96</accession>
<reference evidence="1 2" key="1">
    <citation type="submission" date="2016-09" db="EMBL/GenBank/DDBJ databases">
        <title>Draft genome sequence for the type strain of Vulcanibacillus modesticaldus BR, a strictly anaerobic, moderately thermophilic, and nitrate-reducing bacterium from deep sea-hydrothermal vents of the Mid-Atlantic Ridge.</title>
        <authorList>
            <person name="Abin C.A."/>
            <person name="Hollibaugh J.T."/>
        </authorList>
    </citation>
    <scope>NUCLEOTIDE SEQUENCE [LARGE SCALE GENOMIC DNA]</scope>
    <source>
        <strain evidence="1 2">BR</strain>
    </source>
</reference>
<evidence type="ECO:0000313" key="1">
    <source>
        <dbReference type="EMBL" id="OEF96902.1"/>
    </source>
</evidence>